<evidence type="ECO:0008006" key="3">
    <source>
        <dbReference type="Google" id="ProtNLM"/>
    </source>
</evidence>
<accession>I3DTS3</accession>
<organism evidence="1 2">
    <name type="scientific">Bacillus methanolicus (strain MGA3 / ATCC 53907)</name>
    <dbReference type="NCBI Taxonomy" id="796606"/>
    <lineage>
        <taxon>Bacteria</taxon>
        <taxon>Bacillati</taxon>
        <taxon>Bacillota</taxon>
        <taxon>Bacilli</taxon>
        <taxon>Bacillales</taxon>
        <taxon>Bacillaceae</taxon>
        <taxon>Bacillus</taxon>
    </lineage>
</organism>
<dbReference type="KEGG" id="bmet:BMMGA3_13930"/>
<dbReference type="Pfam" id="PF09953">
    <property type="entry name" value="DUF2187"/>
    <property type="match status" value="1"/>
</dbReference>
<gene>
    <name evidence="1" type="ORF">BMMGA3_13930</name>
</gene>
<protein>
    <recommendedName>
        <fullName evidence="3">DUF2187 domain-containing protein</fullName>
    </recommendedName>
</protein>
<dbReference type="Proteomes" id="UP000027602">
    <property type="component" value="Chromosome"/>
</dbReference>
<dbReference type="AlphaFoldDB" id="I3DTS3"/>
<sequence>MIGRLLILFLEILLNKLEKGDFLAVVKMAQKGDVIIFLRNGIKLKGVVFKIRDNSALVNINKSIAANLGLETPFTVVNHKNYSVVKASEIL</sequence>
<reference evidence="1 2" key="1">
    <citation type="journal article" date="2015" name="BMC Genomics">
        <title>Transcriptome analysis of thermophilic methylotrophic Bacillus methanolicus MGA3 using RNA-sequencing provides detailed insights into its previously uncharted transcriptional landscape.</title>
        <authorList>
            <person name="Irla M."/>
            <person name="Neshat A."/>
            <person name="Brautaset T."/>
            <person name="Ruckert C."/>
            <person name="Kalinowski J."/>
            <person name="Wendisch V.F."/>
        </authorList>
    </citation>
    <scope>NUCLEOTIDE SEQUENCE [LARGE SCALE GENOMIC DNA]</scope>
    <source>
        <strain evidence="2">MGA3 / ATCC 53907</strain>
    </source>
</reference>
<proteinExistence type="predicted"/>
<dbReference type="HOGENOM" id="CLU_2420874_0_0_9"/>
<evidence type="ECO:0000313" key="1">
    <source>
        <dbReference type="EMBL" id="AIE61146.1"/>
    </source>
</evidence>
<evidence type="ECO:0000313" key="2">
    <source>
        <dbReference type="Proteomes" id="UP000027602"/>
    </source>
</evidence>
<name>I3DTS3_BACMM</name>
<keyword evidence="2" id="KW-1185">Reference proteome</keyword>
<dbReference type="InterPro" id="IPR018690">
    <property type="entry name" value="DUF2187"/>
</dbReference>
<dbReference type="RefSeq" id="WP_003349783.1">
    <property type="nucleotide sequence ID" value="NZ_ADWW01000009.1"/>
</dbReference>
<dbReference type="EMBL" id="CP007739">
    <property type="protein sequence ID" value="AIE61146.1"/>
    <property type="molecule type" value="Genomic_DNA"/>
</dbReference>